<dbReference type="InterPro" id="IPR045530">
    <property type="entry name" value="DO-GTPase1"/>
</dbReference>
<evidence type="ECO:0000313" key="3">
    <source>
        <dbReference type="EMBL" id="VFJ73578.1"/>
    </source>
</evidence>
<dbReference type="Pfam" id="PF19975">
    <property type="entry name" value="DO-GTPase1"/>
    <property type="match status" value="1"/>
</dbReference>
<evidence type="ECO:0000256" key="1">
    <source>
        <dbReference type="SAM" id="MobiDB-lite"/>
    </source>
</evidence>
<reference evidence="3" key="1">
    <citation type="submission" date="2019-02" db="EMBL/GenBank/DDBJ databases">
        <authorList>
            <person name="Gruber-Vodicka R. H."/>
            <person name="Seah K. B. B."/>
        </authorList>
    </citation>
    <scope>NUCLEOTIDE SEQUENCE</scope>
    <source>
        <strain evidence="3">BECK_BZ131</strain>
    </source>
</reference>
<sequence>MAEHAVVIMGLPESGKTTFLAALWHLVTARDSDIKTALRFDNLRSGGVAHLNGISARWREARVQDRTSVSDHRIVSMNLLDANGTSMKVTFPDLSGEVYRRMWEERDCEPEVVKTLNAEGVLLFIHADTIQRPRWVVDEAAFSKALDMAARKEKAPEVAAQEKKDVPWHPGRAPTQVQLVDLLQLLCLPPLDVDIGPRRLAIMLSAWDKVGEEGLGPDDYLKEKLPLLGQYLRSGADGWIWRVYGLSAQGGDYDDPEKPDVEPNPEAEKLRDLDRPSERIELFQDSSTPSHDLTEPLAWLMK</sequence>
<dbReference type="AlphaFoldDB" id="A0A450TWV6"/>
<accession>A0A450TWV6</accession>
<feature type="region of interest" description="Disordered" evidence="1">
    <location>
        <begin position="251"/>
        <end position="295"/>
    </location>
</feature>
<organism evidence="3">
    <name type="scientific">Candidatus Kentrum sp. FW</name>
    <dbReference type="NCBI Taxonomy" id="2126338"/>
    <lineage>
        <taxon>Bacteria</taxon>
        <taxon>Pseudomonadati</taxon>
        <taxon>Pseudomonadota</taxon>
        <taxon>Gammaproteobacteria</taxon>
        <taxon>Candidatus Kentrum</taxon>
    </lineage>
</organism>
<dbReference type="EMBL" id="CAADFE010000053">
    <property type="protein sequence ID" value="VFJ73578.1"/>
    <property type="molecule type" value="Genomic_DNA"/>
</dbReference>
<name>A0A450TWV6_9GAMM</name>
<evidence type="ECO:0000259" key="2">
    <source>
        <dbReference type="Pfam" id="PF19975"/>
    </source>
</evidence>
<feature type="domain" description="Double-GTPase 1" evidence="2">
    <location>
        <begin position="7"/>
        <end position="300"/>
    </location>
</feature>
<protein>
    <recommendedName>
        <fullName evidence="2">Double-GTPase 1 domain-containing protein</fullName>
    </recommendedName>
</protein>
<feature type="compositionally biased region" description="Basic and acidic residues" evidence="1">
    <location>
        <begin position="256"/>
        <end position="282"/>
    </location>
</feature>
<gene>
    <name evidence="3" type="ORF">BECKFW1821C_GA0114237_10533</name>
</gene>
<proteinExistence type="predicted"/>